<evidence type="ECO:0000313" key="2">
    <source>
        <dbReference type="EMBL" id="SPF44602.1"/>
    </source>
</evidence>
<reference evidence="3" key="1">
    <citation type="submission" date="2018-02" db="EMBL/GenBank/DDBJ databases">
        <authorList>
            <person name="Hausmann B."/>
        </authorList>
    </citation>
    <scope>NUCLEOTIDE SEQUENCE [LARGE SCALE GENOMIC DNA]</scope>
    <source>
        <strain evidence="3">Peat soil MAG SbA1</strain>
    </source>
</reference>
<sequence length="574" mass="62166">MNRKLPIFATAALLATLGVGPAVERLQGQSHTTIAPRKILLRADVKPGDVLRYELEAAASFLPIADASGANLFPPRGPCDYALAAIVTLRPQAADKDGNFPVEARYSEMRVTSVRCALFSPADFQKRLAALASSPVMFRVGPHGETLLSHANDGYFKYWDGGDLLRKVTEDLLQTQFSPQPVAAGDSWKPRGQFAYPHDRALKDLELSGADLRFRNLVHVDGKSCAWVTSQYVFSPIDLPAAGTASGGRVVPAAGNNAVAAVLHISLLLDPASHHVAWLHRSQTIDNKLTLASPFDDSDPADDPQGPEDSPDGQNPMPDLSSMRSDNPGRYPFMTFHFQEEARARLLPDERSVEWLAALKTFEATPEPESGSVPVPATKTLLPNPVVQAARPAVIKRTTRVVVDSESLVATPTGFTRYEKGLCRDVWFCATVSVALPGDVQVSEDTPLRTVYLAQKGDLLVSVAIGPALDLRAMGLTDDEQLRRQASYYLDNYVWLAAKPGIGTSFQSATLDGYPSLIAEFNATQRDLANIHGVLGLMLTPWGKVVPVSCSADRSSAEFEALCQKVVTSVSLRR</sequence>
<proteinExistence type="predicted"/>
<evidence type="ECO:0000313" key="3">
    <source>
        <dbReference type="Proteomes" id="UP000238701"/>
    </source>
</evidence>
<dbReference type="EMBL" id="OMOD01000149">
    <property type="protein sequence ID" value="SPF44602.1"/>
    <property type="molecule type" value="Genomic_DNA"/>
</dbReference>
<evidence type="ECO:0000256" key="1">
    <source>
        <dbReference type="SAM" id="MobiDB-lite"/>
    </source>
</evidence>
<protein>
    <submittedName>
        <fullName evidence="2">Uncharacterized protein</fullName>
    </submittedName>
</protein>
<dbReference type="AlphaFoldDB" id="A0A2U3KY90"/>
<dbReference type="Proteomes" id="UP000238701">
    <property type="component" value="Unassembled WGS sequence"/>
</dbReference>
<gene>
    <name evidence="2" type="ORF">SBA1_540017</name>
</gene>
<accession>A0A2U3KY90</accession>
<organism evidence="2 3">
    <name type="scientific">Candidatus Sulfotelmatobacter kueseliae</name>
    <dbReference type="NCBI Taxonomy" id="2042962"/>
    <lineage>
        <taxon>Bacteria</taxon>
        <taxon>Pseudomonadati</taxon>
        <taxon>Acidobacteriota</taxon>
        <taxon>Terriglobia</taxon>
        <taxon>Terriglobales</taxon>
        <taxon>Candidatus Korobacteraceae</taxon>
        <taxon>Candidatus Sulfotelmatobacter</taxon>
    </lineage>
</organism>
<feature type="region of interest" description="Disordered" evidence="1">
    <location>
        <begin position="290"/>
        <end position="326"/>
    </location>
</feature>
<feature type="compositionally biased region" description="Acidic residues" evidence="1">
    <location>
        <begin position="296"/>
        <end position="311"/>
    </location>
</feature>
<name>A0A2U3KY90_9BACT</name>